<dbReference type="GO" id="GO:0043565">
    <property type="term" value="F:sequence-specific DNA binding"/>
    <property type="evidence" value="ECO:0007669"/>
    <property type="project" value="InterPro"/>
</dbReference>
<feature type="compositionally biased region" description="Polar residues" evidence="6">
    <location>
        <begin position="304"/>
        <end position="314"/>
    </location>
</feature>
<dbReference type="AlphaFoldDB" id="A0AAD3D5H5"/>
<feature type="compositionally biased region" description="Basic and acidic residues" evidence="6">
    <location>
        <begin position="107"/>
        <end position="117"/>
    </location>
</feature>
<dbReference type="SUPFAM" id="SSF46785">
    <property type="entry name" value="Winged helix' DNA-binding domain"/>
    <property type="match status" value="1"/>
</dbReference>
<evidence type="ECO:0000256" key="6">
    <source>
        <dbReference type="SAM" id="MobiDB-lite"/>
    </source>
</evidence>
<keyword evidence="3" id="KW-0238">DNA-binding</keyword>
<feature type="region of interest" description="Disordered" evidence="6">
    <location>
        <begin position="107"/>
        <end position="147"/>
    </location>
</feature>
<dbReference type="PANTHER" id="PTHR10015">
    <property type="entry name" value="HEAT SHOCK TRANSCRIPTION FACTOR"/>
    <property type="match status" value="1"/>
</dbReference>
<evidence type="ECO:0000256" key="1">
    <source>
        <dbReference type="ARBA" id="ARBA00004123"/>
    </source>
</evidence>
<dbReference type="Pfam" id="PF00447">
    <property type="entry name" value="HSF_DNA-bind"/>
    <property type="match status" value="1"/>
</dbReference>
<feature type="compositionally biased region" description="Polar residues" evidence="6">
    <location>
        <begin position="328"/>
        <end position="347"/>
    </location>
</feature>
<dbReference type="InterPro" id="IPR000418">
    <property type="entry name" value="Ets_dom"/>
</dbReference>
<comment type="caution">
    <text evidence="8">The sequence shown here is derived from an EMBL/GenBank/DDBJ whole genome shotgun (WGS) entry which is preliminary data.</text>
</comment>
<dbReference type="GO" id="GO:0005634">
    <property type="term" value="C:nucleus"/>
    <property type="evidence" value="ECO:0007669"/>
    <property type="project" value="UniProtKB-SubCell"/>
</dbReference>
<evidence type="ECO:0000313" key="9">
    <source>
        <dbReference type="Proteomes" id="UP001054902"/>
    </source>
</evidence>
<dbReference type="InterPro" id="IPR000232">
    <property type="entry name" value="HSF_DNA-bd"/>
</dbReference>
<dbReference type="Gene3D" id="1.10.10.10">
    <property type="entry name" value="Winged helix-like DNA-binding domain superfamily/Winged helix DNA-binding domain"/>
    <property type="match status" value="1"/>
</dbReference>
<comment type="similarity">
    <text evidence="5">Belongs to the HSF family.</text>
</comment>
<organism evidence="8 9">
    <name type="scientific">Chaetoceros tenuissimus</name>
    <dbReference type="NCBI Taxonomy" id="426638"/>
    <lineage>
        <taxon>Eukaryota</taxon>
        <taxon>Sar</taxon>
        <taxon>Stramenopiles</taxon>
        <taxon>Ochrophyta</taxon>
        <taxon>Bacillariophyta</taxon>
        <taxon>Coscinodiscophyceae</taxon>
        <taxon>Chaetocerotophycidae</taxon>
        <taxon>Chaetocerotales</taxon>
        <taxon>Chaetocerotaceae</taxon>
        <taxon>Chaetoceros</taxon>
    </lineage>
</organism>
<dbReference type="PANTHER" id="PTHR10015:SF206">
    <property type="entry name" value="HSF-TYPE DNA-BINDING DOMAIN-CONTAINING PROTEIN"/>
    <property type="match status" value="1"/>
</dbReference>
<accession>A0AAD3D5H5</accession>
<dbReference type="Proteomes" id="UP001054902">
    <property type="component" value="Unassembled WGS sequence"/>
</dbReference>
<dbReference type="EMBL" id="BLLK01000060">
    <property type="protein sequence ID" value="GFH58108.1"/>
    <property type="molecule type" value="Genomic_DNA"/>
</dbReference>
<protein>
    <recommendedName>
        <fullName evidence="7">ETS domain-containing protein</fullName>
    </recommendedName>
</protein>
<dbReference type="InterPro" id="IPR036390">
    <property type="entry name" value="WH_DNA-bd_sf"/>
</dbReference>
<feature type="domain" description="ETS" evidence="7">
    <location>
        <begin position="11"/>
        <end position="72"/>
    </location>
</feature>
<comment type="subcellular location">
    <subcellularLocation>
        <location evidence="1">Nucleus</location>
    </subcellularLocation>
</comment>
<evidence type="ECO:0000256" key="2">
    <source>
        <dbReference type="ARBA" id="ARBA00005562"/>
    </source>
</evidence>
<name>A0AAD3D5H5_9STRA</name>
<evidence type="ECO:0000313" key="8">
    <source>
        <dbReference type="EMBL" id="GFH58108.1"/>
    </source>
</evidence>
<comment type="similarity">
    <text evidence="2">Belongs to the ETS family.</text>
</comment>
<dbReference type="SMART" id="SM00415">
    <property type="entry name" value="HSF"/>
    <property type="match status" value="1"/>
</dbReference>
<dbReference type="FunFam" id="1.10.10.10:FF:000479">
    <property type="entry name" value="Predicted protein"/>
    <property type="match status" value="1"/>
</dbReference>
<gene>
    <name evidence="8" type="ORF">CTEN210_14584</name>
</gene>
<evidence type="ECO:0000256" key="5">
    <source>
        <dbReference type="RuleBase" id="RU004020"/>
    </source>
</evidence>
<reference evidence="8 9" key="1">
    <citation type="journal article" date="2021" name="Sci. Rep.">
        <title>The genome of the diatom Chaetoceros tenuissimus carries an ancient integrated fragment of an extant virus.</title>
        <authorList>
            <person name="Hongo Y."/>
            <person name="Kimura K."/>
            <person name="Takaki Y."/>
            <person name="Yoshida Y."/>
            <person name="Baba S."/>
            <person name="Kobayashi G."/>
            <person name="Nagasaki K."/>
            <person name="Hano T."/>
            <person name="Tomaru Y."/>
        </authorList>
    </citation>
    <scope>NUCLEOTIDE SEQUENCE [LARGE SCALE GENOMIC DNA]</scope>
    <source>
        <strain evidence="8 9">NIES-3715</strain>
    </source>
</reference>
<evidence type="ECO:0000256" key="4">
    <source>
        <dbReference type="ARBA" id="ARBA00023242"/>
    </source>
</evidence>
<evidence type="ECO:0000256" key="3">
    <source>
        <dbReference type="ARBA" id="ARBA00023125"/>
    </source>
</evidence>
<dbReference type="InterPro" id="IPR036388">
    <property type="entry name" value="WH-like_DNA-bd_sf"/>
</dbReference>
<dbReference type="GO" id="GO:0003700">
    <property type="term" value="F:DNA-binding transcription factor activity"/>
    <property type="evidence" value="ECO:0007669"/>
    <property type="project" value="InterPro"/>
</dbReference>
<evidence type="ECO:0000259" key="7">
    <source>
        <dbReference type="PROSITE" id="PS50061"/>
    </source>
</evidence>
<sequence>MSIANENMNNLLFPQKLHKLLDDNLFEEIISWQPHGRSFKVHQKEDFVKKVYPIYFKKSVKYPSFQRQLSYYGFTRQDLPGPDKGGYHHPQFLRGCFSLCTQQVNRHVEREQEEGRGGLKSPQNKGPEPKFYQMTPMPPLPNQKKSRADEEGFNYTTRSHHDRVHPFMMMGRPVPPPSHSSFRSDTRNEYFPKNGHKELYYYPGTTVESRHAQKGRYQEVSDFCCSVPSLSFDHDGRRNYHPFEPYYYHNPYEDHMMVENAIASSKKETNDGSLSNEYYSHDSHNAHFDNYHYTAPVPPARSRNVPTGHSSIPNRPSFGGDEKREDQGSSSRNSNDAMTVSSNIQHKISTHKDEDCSRQERPIVQVEELPSLLPASSTFDDERDPIEPAVAFSSSSSRSLNKVYSTKMVVPAAARKVSNSSLLSMKDEQYKKSREEDKDIFGHRTIEEQALLDEARLCIRESFEWDDTFISSSYSFS</sequence>
<dbReference type="PROSITE" id="PS50061">
    <property type="entry name" value="ETS_DOMAIN_3"/>
    <property type="match status" value="1"/>
</dbReference>
<keyword evidence="9" id="KW-1185">Reference proteome</keyword>
<proteinExistence type="inferred from homology"/>
<keyword evidence="4" id="KW-0539">Nucleus</keyword>
<feature type="region of interest" description="Disordered" evidence="6">
    <location>
        <begin position="290"/>
        <end position="358"/>
    </location>
</feature>